<evidence type="ECO:0000313" key="2">
    <source>
        <dbReference type="EMBL" id="GAA2640619.1"/>
    </source>
</evidence>
<reference evidence="2 3" key="1">
    <citation type="journal article" date="2019" name="Int. J. Syst. Evol. Microbiol.">
        <title>The Global Catalogue of Microorganisms (GCM) 10K type strain sequencing project: providing services to taxonomists for standard genome sequencing and annotation.</title>
        <authorList>
            <consortium name="The Broad Institute Genomics Platform"/>
            <consortium name="The Broad Institute Genome Sequencing Center for Infectious Disease"/>
            <person name="Wu L."/>
            <person name="Ma J."/>
        </authorList>
    </citation>
    <scope>NUCLEOTIDE SEQUENCE [LARGE SCALE GENOMIC DNA]</scope>
    <source>
        <strain evidence="2 3">JCM 6833</strain>
    </source>
</reference>
<comment type="caution">
    <text evidence="2">The sequence shown here is derived from an EMBL/GenBank/DDBJ whole genome shotgun (WGS) entry which is preliminary data.</text>
</comment>
<accession>A0ABN3R0Y9</accession>
<protein>
    <submittedName>
        <fullName evidence="2">DUF397 domain-containing protein</fullName>
    </submittedName>
</protein>
<proteinExistence type="predicted"/>
<name>A0ABN3R0Y9_9ACTN</name>
<evidence type="ECO:0000259" key="1">
    <source>
        <dbReference type="Pfam" id="PF04149"/>
    </source>
</evidence>
<dbReference type="InterPro" id="IPR007278">
    <property type="entry name" value="DUF397"/>
</dbReference>
<dbReference type="EMBL" id="BAAATD010000041">
    <property type="protein sequence ID" value="GAA2640619.1"/>
    <property type="molecule type" value="Genomic_DNA"/>
</dbReference>
<dbReference type="Pfam" id="PF04149">
    <property type="entry name" value="DUF397"/>
    <property type="match status" value="1"/>
</dbReference>
<dbReference type="RefSeq" id="WP_344549478.1">
    <property type="nucleotide sequence ID" value="NZ_BAAATD010000041.1"/>
</dbReference>
<sequence>MDLRWRKSSYSEGGTSGQCVELAALHNKIGIRDSKALEAGHLEVGRADLAVLVVAVKAGQLDFERW</sequence>
<gene>
    <name evidence="2" type="ORF">GCM10010411_95900</name>
</gene>
<feature type="domain" description="DUF397" evidence="1">
    <location>
        <begin position="3"/>
        <end position="57"/>
    </location>
</feature>
<evidence type="ECO:0000313" key="3">
    <source>
        <dbReference type="Proteomes" id="UP001501509"/>
    </source>
</evidence>
<organism evidence="2 3">
    <name type="scientific">Actinomadura fulvescens</name>
    <dbReference type="NCBI Taxonomy" id="46160"/>
    <lineage>
        <taxon>Bacteria</taxon>
        <taxon>Bacillati</taxon>
        <taxon>Actinomycetota</taxon>
        <taxon>Actinomycetes</taxon>
        <taxon>Streptosporangiales</taxon>
        <taxon>Thermomonosporaceae</taxon>
        <taxon>Actinomadura</taxon>
    </lineage>
</organism>
<dbReference type="Proteomes" id="UP001501509">
    <property type="component" value="Unassembled WGS sequence"/>
</dbReference>
<keyword evidence="3" id="KW-1185">Reference proteome</keyword>